<dbReference type="Proteomes" id="UP000001628">
    <property type="component" value="Unassembled WGS sequence"/>
</dbReference>
<keyword evidence="2" id="KW-1185">Reference proteome</keyword>
<dbReference type="RefSeq" id="XP_010759897.1">
    <property type="nucleotide sequence ID" value="XM_010761595.1"/>
</dbReference>
<dbReference type="KEGG" id="pbn:PADG_11667"/>
<dbReference type="AlphaFoldDB" id="A0A0A0HVR0"/>
<name>A0A0A0HVR0_PARBD</name>
<dbReference type="GeneID" id="22587564"/>
<dbReference type="InParanoid" id="A0A0A0HVR0"/>
<organism evidence="1 2">
    <name type="scientific">Paracoccidioides brasiliensis (strain Pb18)</name>
    <dbReference type="NCBI Taxonomy" id="502780"/>
    <lineage>
        <taxon>Eukaryota</taxon>
        <taxon>Fungi</taxon>
        <taxon>Dikarya</taxon>
        <taxon>Ascomycota</taxon>
        <taxon>Pezizomycotina</taxon>
        <taxon>Eurotiomycetes</taxon>
        <taxon>Eurotiomycetidae</taxon>
        <taxon>Onygenales</taxon>
        <taxon>Ajellomycetaceae</taxon>
        <taxon>Paracoccidioides</taxon>
    </lineage>
</organism>
<protein>
    <submittedName>
        <fullName evidence="1">Uncharacterized protein</fullName>
    </submittedName>
</protein>
<dbReference type="EMBL" id="KN275960">
    <property type="protein sequence ID" value="KGM92131.1"/>
    <property type="molecule type" value="Genomic_DNA"/>
</dbReference>
<gene>
    <name evidence="1" type="ORF">PADG_11667</name>
</gene>
<evidence type="ECO:0000313" key="1">
    <source>
        <dbReference type="EMBL" id="KGM92131.1"/>
    </source>
</evidence>
<sequence>MALRPIFKEKSNNPQQYFKPNIPSLCLKGEAHQTPTVVDPCGTWTPQSLPISVHSWPVTGPTSANNKGSLG</sequence>
<dbReference type="HOGENOM" id="CLU_2740735_0_0_1"/>
<dbReference type="eggNOG" id="ENOG502RR1Z">
    <property type="taxonomic scope" value="Eukaryota"/>
</dbReference>
<evidence type="ECO:0000313" key="2">
    <source>
        <dbReference type="Proteomes" id="UP000001628"/>
    </source>
</evidence>
<reference evidence="1 2" key="1">
    <citation type="journal article" date="2011" name="PLoS Genet.">
        <title>Comparative genomic analysis of human fungal pathogens causing paracoccidioidomycosis.</title>
        <authorList>
            <person name="Desjardins C.A."/>
            <person name="Champion M.D."/>
            <person name="Holder J.W."/>
            <person name="Muszewska A."/>
            <person name="Goldberg J."/>
            <person name="Bailao A.M."/>
            <person name="Brigido M.M."/>
            <person name="Ferreira M.E."/>
            <person name="Garcia A.M."/>
            <person name="Grynberg M."/>
            <person name="Gujja S."/>
            <person name="Heiman D.I."/>
            <person name="Henn M.R."/>
            <person name="Kodira C.D."/>
            <person name="Leon-Narvaez H."/>
            <person name="Longo L.V."/>
            <person name="Ma L.J."/>
            <person name="Malavazi I."/>
            <person name="Matsuo A.L."/>
            <person name="Morais F.V."/>
            <person name="Pereira M."/>
            <person name="Rodriguez-Brito S."/>
            <person name="Sakthikumar S."/>
            <person name="Salem-Izacc S.M."/>
            <person name="Sykes S.M."/>
            <person name="Teixeira M.M."/>
            <person name="Vallejo M.C."/>
            <person name="Walter M.E."/>
            <person name="Yandava C."/>
            <person name="Young S."/>
            <person name="Zeng Q."/>
            <person name="Zucker J."/>
            <person name="Felipe M.S."/>
            <person name="Goldman G.H."/>
            <person name="Haas B.J."/>
            <person name="McEwen J.G."/>
            <person name="Nino-Vega G."/>
            <person name="Puccia R."/>
            <person name="San-Blas G."/>
            <person name="Soares C.M."/>
            <person name="Birren B.W."/>
            <person name="Cuomo C.A."/>
        </authorList>
    </citation>
    <scope>NUCLEOTIDE SEQUENCE [LARGE SCALE GENOMIC DNA]</scope>
    <source>
        <strain evidence="1 2">Pb18</strain>
    </source>
</reference>
<proteinExistence type="predicted"/>
<dbReference type="VEuPathDB" id="FungiDB:PADG_11667"/>
<accession>A0A0A0HVR0</accession>